<dbReference type="Proteomes" id="UP001318682">
    <property type="component" value="Chromosome"/>
</dbReference>
<keyword evidence="4" id="KW-1185">Reference proteome</keyword>
<organism evidence="3 4">
    <name type="scientific">Roseobacter fucihabitans</name>
    <dbReference type="NCBI Taxonomy" id="1537242"/>
    <lineage>
        <taxon>Bacteria</taxon>
        <taxon>Pseudomonadati</taxon>
        <taxon>Pseudomonadota</taxon>
        <taxon>Alphaproteobacteria</taxon>
        <taxon>Rhodobacterales</taxon>
        <taxon>Roseobacteraceae</taxon>
        <taxon>Roseobacter</taxon>
    </lineage>
</organism>
<dbReference type="RefSeq" id="WP_187428623.1">
    <property type="nucleotide sequence ID" value="NZ_CP143423.1"/>
</dbReference>
<evidence type="ECO:0000256" key="1">
    <source>
        <dbReference type="SAM" id="Phobius"/>
    </source>
</evidence>
<dbReference type="NCBIfam" id="TIGR03370">
    <property type="entry name" value="VPLPA-CTERM"/>
    <property type="match status" value="1"/>
</dbReference>
<reference evidence="4" key="2">
    <citation type="submission" date="2024-01" db="EMBL/GenBank/DDBJ databases">
        <title>Roseobacter fucihabitans sp. nov., isolated from the brown alga Fucus spiralis.</title>
        <authorList>
            <person name="Hahnke S."/>
            <person name="Berger M."/>
            <person name="Schlingloff A."/>
            <person name="Athale I."/>
            <person name="Neumann-Schaal M."/>
            <person name="Adenaya A."/>
            <person name="Poehlein A."/>
            <person name="Daniel R."/>
            <person name="Pertersen J."/>
            <person name="Brinkhoff T."/>
        </authorList>
    </citation>
    <scope>NUCLEOTIDE SEQUENCE [LARGE SCALE GENOMIC DNA]</scope>
    <source>
        <strain evidence="4">B14</strain>
    </source>
</reference>
<sequence length="213" mass="22049">MKSIYTAIVMAVFAGSANAATIITETTDYTDQDLAAGPLFITSSGDFSTPESYSISGSLAQSDLSDSFTAVLGPNRMLENIVVSFSNVGGQFNGTALQPSEVTTSTAITVFFPDIIPTNPPQLGFTINLGSGNSSTNFMNGITALRDDQTWVFGFGIAANSPLASFGSISGDWNVTFDVVDTSVPAVPLPASSLLLIGALAGLGLARRRTTQG</sequence>
<protein>
    <submittedName>
        <fullName evidence="3">Uncharacterized protein</fullName>
    </submittedName>
</protein>
<dbReference type="EMBL" id="CP143423">
    <property type="protein sequence ID" value="WVX48203.1"/>
    <property type="molecule type" value="Genomic_DNA"/>
</dbReference>
<gene>
    <name evidence="3" type="ORF">ROLI_012810</name>
</gene>
<keyword evidence="1" id="KW-1133">Transmembrane helix</keyword>
<evidence type="ECO:0000313" key="4">
    <source>
        <dbReference type="Proteomes" id="UP001318682"/>
    </source>
</evidence>
<keyword evidence="2" id="KW-0732">Signal</keyword>
<feature type="signal peptide" evidence="2">
    <location>
        <begin position="1"/>
        <end position="19"/>
    </location>
</feature>
<proteinExistence type="predicted"/>
<reference evidence="3 4" key="1">
    <citation type="submission" date="2015-07" db="EMBL/GenBank/DDBJ databases">
        <authorList>
            <person name="Voget S."/>
            <person name="Dogs M."/>
            <person name="Brinkhoff T.H."/>
            <person name="Daniel R."/>
        </authorList>
    </citation>
    <scope>NUCLEOTIDE SEQUENCE [LARGE SCALE GENOMIC DNA]</scope>
    <source>
        <strain evidence="3 4">B14</strain>
    </source>
</reference>
<evidence type="ECO:0000313" key="3">
    <source>
        <dbReference type="EMBL" id="WVX48203.1"/>
    </source>
</evidence>
<feature type="transmembrane region" description="Helical" evidence="1">
    <location>
        <begin position="187"/>
        <end position="206"/>
    </location>
</feature>
<keyword evidence="1" id="KW-0472">Membrane</keyword>
<dbReference type="InterPro" id="IPR022472">
    <property type="entry name" value="VPLPA-CTERM"/>
</dbReference>
<accession>A0ABZ2BS07</accession>
<feature type="chain" id="PRO_5045348924" evidence="2">
    <location>
        <begin position="20"/>
        <end position="213"/>
    </location>
</feature>
<name>A0ABZ2BS07_9RHOB</name>
<evidence type="ECO:0000256" key="2">
    <source>
        <dbReference type="SAM" id="SignalP"/>
    </source>
</evidence>
<keyword evidence="1" id="KW-0812">Transmembrane</keyword>